<gene>
    <name evidence="7" type="ORF">GCM10008119_16880</name>
</gene>
<dbReference type="InterPro" id="IPR036388">
    <property type="entry name" value="WH-like_DNA-bd_sf"/>
</dbReference>
<dbReference type="Pfam" id="PF04542">
    <property type="entry name" value="Sigma70_r2"/>
    <property type="match status" value="1"/>
</dbReference>
<dbReference type="CDD" id="cd06171">
    <property type="entry name" value="Sigma70_r4"/>
    <property type="match status" value="1"/>
</dbReference>
<evidence type="ECO:0000259" key="5">
    <source>
        <dbReference type="Pfam" id="PF04542"/>
    </source>
</evidence>
<dbReference type="InterPro" id="IPR039425">
    <property type="entry name" value="RNA_pol_sigma-70-like"/>
</dbReference>
<dbReference type="Gene3D" id="1.10.1740.10">
    <property type="match status" value="1"/>
</dbReference>
<evidence type="ECO:0000256" key="3">
    <source>
        <dbReference type="ARBA" id="ARBA00023082"/>
    </source>
</evidence>
<dbReference type="RefSeq" id="WP_188413088.1">
    <property type="nucleotide sequence ID" value="NZ_BMDJ01000004.1"/>
</dbReference>
<dbReference type="PANTHER" id="PTHR43133:SF46">
    <property type="entry name" value="RNA POLYMERASE SIGMA-70 FACTOR ECF SUBFAMILY"/>
    <property type="match status" value="1"/>
</dbReference>
<reference evidence="8" key="1">
    <citation type="journal article" date="2019" name="Int. J. Syst. Evol. Microbiol.">
        <title>The Global Catalogue of Microorganisms (GCM) 10K type strain sequencing project: providing services to taxonomists for standard genome sequencing and annotation.</title>
        <authorList>
            <consortium name="The Broad Institute Genomics Platform"/>
            <consortium name="The Broad Institute Genome Sequencing Center for Infectious Disease"/>
            <person name="Wu L."/>
            <person name="Ma J."/>
        </authorList>
    </citation>
    <scope>NUCLEOTIDE SEQUENCE [LARGE SCALE GENOMIC DNA]</scope>
    <source>
        <strain evidence="8">CCM 8939</strain>
    </source>
</reference>
<proteinExistence type="inferred from homology"/>
<feature type="domain" description="RNA polymerase sigma-70 region 2" evidence="5">
    <location>
        <begin position="27"/>
        <end position="92"/>
    </location>
</feature>
<dbReference type="InterPro" id="IPR007627">
    <property type="entry name" value="RNA_pol_sigma70_r2"/>
</dbReference>
<protein>
    <submittedName>
        <fullName evidence="7">DNA-directed RNA polymerase sigma-70 factor</fullName>
    </submittedName>
</protein>
<evidence type="ECO:0000256" key="2">
    <source>
        <dbReference type="ARBA" id="ARBA00023015"/>
    </source>
</evidence>
<dbReference type="NCBIfam" id="TIGR02937">
    <property type="entry name" value="sigma70-ECF"/>
    <property type="match status" value="1"/>
</dbReference>
<keyword evidence="4" id="KW-0804">Transcription</keyword>
<evidence type="ECO:0000256" key="1">
    <source>
        <dbReference type="ARBA" id="ARBA00010641"/>
    </source>
</evidence>
<keyword evidence="2" id="KW-0805">Transcription regulation</keyword>
<keyword evidence="3" id="KW-0731">Sigma factor</keyword>
<dbReference type="GO" id="GO:0000428">
    <property type="term" value="C:DNA-directed RNA polymerase complex"/>
    <property type="evidence" value="ECO:0007669"/>
    <property type="project" value="UniProtKB-KW"/>
</dbReference>
<accession>A0ABQ2BIW3</accession>
<name>A0ABQ2BIW3_9SPHI</name>
<evidence type="ECO:0000313" key="7">
    <source>
        <dbReference type="EMBL" id="GGI25282.1"/>
    </source>
</evidence>
<organism evidence="7 8">
    <name type="scientific">Pedobacter mendelii</name>
    <dbReference type="NCBI Taxonomy" id="1908240"/>
    <lineage>
        <taxon>Bacteria</taxon>
        <taxon>Pseudomonadati</taxon>
        <taxon>Bacteroidota</taxon>
        <taxon>Sphingobacteriia</taxon>
        <taxon>Sphingobacteriales</taxon>
        <taxon>Sphingobacteriaceae</taxon>
        <taxon>Pedobacter</taxon>
    </lineage>
</organism>
<dbReference type="PANTHER" id="PTHR43133">
    <property type="entry name" value="RNA POLYMERASE ECF-TYPE SIGMA FACTO"/>
    <property type="match status" value="1"/>
</dbReference>
<comment type="similarity">
    <text evidence="1">Belongs to the sigma-70 factor family. ECF subfamily.</text>
</comment>
<dbReference type="InterPro" id="IPR014284">
    <property type="entry name" value="RNA_pol_sigma-70_dom"/>
</dbReference>
<feature type="domain" description="RNA polymerase sigma factor 70 region 4 type 2" evidence="6">
    <location>
        <begin position="125"/>
        <end position="175"/>
    </location>
</feature>
<evidence type="ECO:0000256" key="4">
    <source>
        <dbReference type="ARBA" id="ARBA00023163"/>
    </source>
</evidence>
<dbReference type="InterPro" id="IPR014327">
    <property type="entry name" value="RNA_pol_sigma70_bacteroid"/>
</dbReference>
<dbReference type="InterPro" id="IPR013325">
    <property type="entry name" value="RNA_pol_sigma_r2"/>
</dbReference>
<keyword evidence="8" id="KW-1185">Reference proteome</keyword>
<comment type="caution">
    <text evidence="7">The sequence shown here is derived from an EMBL/GenBank/DDBJ whole genome shotgun (WGS) entry which is preliminary data.</text>
</comment>
<dbReference type="InterPro" id="IPR013249">
    <property type="entry name" value="RNA_pol_sigma70_r4_t2"/>
</dbReference>
<dbReference type="EMBL" id="BMDJ01000004">
    <property type="protein sequence ID" value="GGI25282.1"/>
    <property type="molecule type" value="Genomic_DNA"/>
</dbReference>
<dbReference type="SUPFAM" id="SSF88946">
    <property type="entry name" value="Sigma2 domain of RNA polymerase sigma factors"/>
    <property type="match status" value="1"/>
</dbReference>
<dbReference type="InterPro" id="IPR013324">
    <property type="entry name" value="RNA_pol_sigma_r3/r4-like"/>
</dbReference>
<dbReference type="Proteomes" id="UP000645390">
    <property type="component" value="Unassembled WGS sequence"/>
</dbReference>
<evidence type="ECO:0000259" key="6">
    <source>
        <dbReference type="Pfam" id="PF08281"/>
    </source>
</evidence>
<sequence>MAVNPLPNEAEILARIAKGEQNAFTILFRNYERYVYQYGSKLTHSETLALEIVQDIFLKIWLGREKLAKVQNFGAYLNRLVRNHSFNVLRKLAFEAKSSLKIKRDFVENDNSTMLQLDYNETVRILHEALNNLPPQQRIVYDLCHLEGLKYDDAALKMNISPKTVHSHMKQALKNIREHFRKHAVAYPLFFAVLFK</sequence>
<dbReference type="Gene3D" id="1.10.10.10">
    <property type="entry name" value="Winged helix-like DNA-binding domain superfamily/Winged helix DNA-binding domain"/>
    <property type="match status" value="1"/>
</dbReference>
<dbReference type="NCBIfam" id="TIGR02985">
    <property type="entry name" value="Sig70_bacteroi1"/>
    <property type="match status" value="1"/>
</dbReference>
<dbReference type="SUPFAM" id="SSF88659">
    <property type="entry name" value="Sigma3 and sigma4 domains of RNA polymerase sigma factors"/>
    <property type="match status" value="1"/>
</dbReference>
<keyword evidence="7" id="KW-0240">DNA-directed RNA polymerase</keyword>
<dbReference type="Pfam" id="PF08281">
    <property type="entry name" value="Sigma70_r4_2"/>
    <property type="match status" value="1"/>
</dbReference>
<evidence type="ECO:0000313" key="8">
    <source>
        <dbReference type="Proteomes" id="UP000645390"/>
    </source>
</evidence>